<dbReference type="GO" id="GO:0046872">
    <property type="term" value="F:metal ion binding"/>
    <property type="evidence" value="ECO:0007669"/>
    <property type="project" value="InterPro"/>
</dbReference>
<reference evidence="3 4" key="1">
    <citation type="journal article" date="2015" name="Sci. Rep.">
        <title>Genome of the facultative scuticociliatosis pathogen Pseudocohnilembus persalinus provides insight into its virulence through horizontal gene transfer.</title>
        <authorList>
            <person name="Xiong J."/>
            <person name="Wang G."/>
            <person name="Cheng J."/>
            <person name="Tian M."/>
            <person name="Pan X."/>
            <person name="Warren A."/>
            <person name="Jiang C."/>
            <person name="Yuan D."/>
            <person name="Miao W."/>
        </authorList>
    </citation>
    <scope>NUCLEOTIDE SEQUENCE [LARGE SCALE GENOMIC DNA]</scope>
    <source>
        <strain evidence="3">36N120E</strain>
    </source>
</reference>
<evidence type="ECO:0000259" key="2">
    <source>
        <dbReference type="SMART" id="SM01264"/>
    </source>
</evidence>
<proteinExistence type="predicted"/>
<dbReference type="Proteomes" id="UP000054937">
    <property type="component" value="Unassembled WGS sequence"/>
</dbReference>
<dbReference type="AlphaFoldDB" id="A0A0V0QXM1"/>
<dbReference type="InterPro" id="IPR007863">
    <property type="entry name" value="Peptidase_M16_C"/>
</dbReference>
<dbReference type="InterPro" id="IPR013578">
    <property type="entry name" value="Peptidase_M16C_assoc"/>
</dbReference>
<keyword evidence="4" id="KW-1185">Reference proteome</keyword>
<dbReference type="OrthoDB" id="311076at2759"/>
<dbReference type="SUPFAM" id="SSF63411">
    <property type="entry name" value="LuxS/MPP-like metallohydrolase"/>
    <property type="match status" value="4"/>
</dbReference>
<dbReference type="SMART" id="SM01264">
    <property type="entry name" value="M16C_associated"/>
    <property type="match status" value="1"/>
</dbReference>
<dbReference type="Pfam" id="PF05193">
    <property type="entry name" value="Peptidase_M16_C"/>
    <property type="match status" value="1"/>
</dbReference>
<evidence type="ECO:0000313" key="3">
    <source>
        <dbReference type="EMBL" id="KRX07100.1"/>
    </source>
</evidence>
<comment type="caution">
    <text evidence="3">The sequence shown here is derived from an EMBL/GenBank/DDBJ whole genome shotgun (WGS) entry which is preliminary data.</text>
</comment>
<dbReference type="Pfam" id="PF22516">
    <property type="entry name" value="PreP_C"/>
    <property type="match status" value="1"/>
</dbReference>
<dbReference type="InterPro" id="IPR011765">
    <property type="entry name" value="Pept_M16_N"/>
</dbReference>
<evidence type="ECO:0000256" key="1">
    <source>
        <dbReference type="SAM" id="Coils"/>
    </source>
</evidence>
<dbReference type="PANTHER" id="PTHR43016">
    <property type="entry name" value="PRESEQUENCE PROTEASE"/>
    <property type="match status" value="1"/>
</dbReference>
<dbReference type="PANTHER" id="PTHR43016:SF13">
    <property type="entry name" value="PRESEQUENCE PROTEASE, MITOCHONDRIAL"/>
    <property type="match status" value="1"/>
</dbReference>
<organism evidence="3 4">
    <name type="scientific">Pseudocohnilembus persalinus</name>
    <name type="common">Ciliate</name>
    <dbReference type="NCBI Taxonomy" id="266149"/>
    <lineage>
        <taxon>Eukaryota</taxon>
        <taxon>Sar</taxon>
        <taxon>Alveolata</taxon>
        <taxon>Ciliophora</taxon>
        <taxon>Intramacronucleata</taxon>
        <taxon>Oligohymenophorea</taxon>
        <taxon>Scuticociliatia</taxon>
        <taxon>Philasterida</taxon>
        <taxon>Pseudocohnilembidae</taxon>
        <taxon>Pseudocohnilembus</taxon>
    </lineage>
</organism>
<protein>
    <submittedName>
        <fullName evidence="3">Metalloenzyme, LuxS/M16 peptidase-like protein</fullName>
    </submittedName>
</protein>
<dbReference type="FunFam" id="3.30.830.10:FF:000011">
    <property type="entry name" value="Presequence protease, mitochondrial"/>
    <property type="match status" value="1"/>
</dbReference>
<name>A0A0V0QXM1_PSEPJ</name>
<dbReference type="EMBL" id="LDAU01000088">
    <property type="protein sequence ID" value="KRX07100.1"/>
    <property type="molecule type" value="Genomic_DNA"/>
</dbReference>
<dbReference type="Gene3D" id="3.30.830.10">
    <property type="entry name" value="Metalloenzyme, LuxS/M16 peptidase-like"/>
    <property type="match status" value="4"/>
</dbReference>
<sequence>MLKKINLKKQSTIFSKNLKNKFYFSRGIERQTYENLKEGDEIHNFVIKKIEQIPDFQLTGYYLEHKKLGTQFLHIDTPDQNNCMAIIFKTLPNNDKGTPHILEHLACCGGEKFPVRDPFMKMLKRSLNTYMNAWTGPDFTAYPFSSQNEQDFKNLMNVYADISLRSLLKETDFRQEGWRYDVDADGNLTYKGVVFNEMKGVFQTQDSVLAEEINKRLYKGSIYSNCSGGIPSDITDLSYEEVKDFYNTYYHPSNTKIFSYGDLNFQEHLKYLDKNYFSTDKFQKHEAIKPLPKIEKFKEPLKDLTFYGPPESHSLDEGSECKFGFTFLCNQVTENPIETLGLQVLSYLLFQTPNGPLYKNLIEAGLAPAFISGNGYESYQLEGAFTIGVQGISEESIEQIEQIIFETLKNEVEFDEELIESVLHTMELDSKVPKSNFGLNILMQVLNPYNHDAEKPLAFLDVTNNIKTIKEKILDENYLKTLTEKYLLNNNHYLRYKMLPKQSFNQELKEQENQKLQRKQKEISQEELEKIKQINEQLKKEQEEEEDNTDLLPTLSTKDIDTNVEKISIKQEKIQGIPLNFTQQQTNGLTYLRMKVNMQDVPLFIRQYLEVFQTIITQIGTQKYKKEKFNTLLNLYTSGFNVYFESSMDKNDPSKVNNFMVFSVACINRNIEKMVELFREIVCTPNFHDYDHMVTLIRNASTQLSQNIVDSSLTYAFSTAHASLREKYYVNEQLNQARFLCSIGKNMGKEKFKQQLYMQDIEFQMNSIMYNLMRKPNIEFMVHSDSESNYQDMKFQLIRLIDGMNFSYKSFESEVENTYFDEQQHPNPFQQNFARNYYTLPMQVNYCVQSFQAPSYNNPLTPKYQLLSEILSNKFLHREIREKGGAYGGGSKFADGVLSFYSYRDPNSSQTLKSFNDSIKYISETKITENDLDEAKLCIFQRIGKPITPQNKGLGKFLHNITEEDKINYRQALIQTNPSDLKDVIQQLIEEQAKGQYSQVIFGSEENEELNSFKEQNWNIEKALK</sequence>
<gene>
    <name evidence="3" type="ORF">PPERSA_05264</name>
</gene>
<keyword evidence="1" id="KW-0175">Coiled coil</keyword>
<dbReference type="OMA" id="NYLYYIR"/>
<feature type="coiled-coil region" evidence="1">
    <location>
        <begin position="501"/>
        <end position="551"/>
    </location>
</feature>
<dbReference type="GO" id="GO:0004222">
    <property type="term" value="F:metalloendopeptidase activity"/>
    <property type="evidence" value="ECO:0007669"/>
    <property type="project" value="TreeGrafter"/>
</dbReference>
<dbReference type="Pfam" id="PF00675">
    <property type="entry name" value="Peptidase_M16"/>
    <property type="match status" value="1"/>
</dbReference>
<feature type="domain" description="Peptidase M16C associated" evidence="2">
    <location>
        <begin position="498"/>
        <end position="743"/>
    </location>
</feature>
<dbReference type="InterPro" id="IPR011249">
    <property type="entry name" value="Metalloenz_LuxS/M16"/>
</dbReference>
<dbReference type="FunCoup" id="A0A0V0QXM1">
    <property type="interactions" value="262"/>
</dbReference>
<dbReference type="InParanoid" id="A0A0V0QXM1"/>
<dbReference type="InterPro" id="IPR055130">
    <property type="entry name" value="PreP_C"/>
</dbReference>
<evidence type="ECO:0000313" key="4">
    <source>
        <dbReference type="Proteomes" id="UP000054937"/>
    </source>
</evidence>
<accession>A0A0V0QXM1</accession>
<dbReference type="Pfam" id="PF08367">
    <property type="entry name" value="M16C_assoc"/>
    <property type="match status" value="1"/>
</dbReference>
<dbReference type="GO" id="GO:0016485">
    <property type="term" value="P:protein processing"/>
    <property type="evidence" value="ECO:0007669"/>
    <property type="project" value="TreeGrafter"/>
</dbReference>